<evidence type="ECO:0000313" key="2">
    <source>
        <dbReference type="Proteomes" id="UP000319949"/>
    </source>
</evidence>
<reference evidence="1 2" key="1">
    <citation type="submission" date="2019-06" db="EMBL/GenBank/DDBJ databases">
        <title>Genomic Encyclopedia of Type Strains, Phase IV (KMG-V): Genome sequencing to study the core and pangenomes of soil and plant-associated prokaryotes.</title>
        <authorList>
            <person name="Whitman W."/>
        </authorList>
    </citation>
    <scope>NUCLEOTIDE SEQUENCE [LARGE SCALE GENOMIC DNA]</scope>
    <source>
        <strain evidence="1 2">BR 510</strain>
    </source>
</reference>
<protein>
    <recommendedName>
        <fullName evidence="3">Nodulation protein NopA</fullName>
    </recommendedName>
</protein>
<sequence length="76" mass="7586">MPNVGASHTSTATGAAGTVSAAAGAGAADVAAEAAFQRQITALTTASTQATERDVELRVVSTNLTTIKKVADERVQ</sequence>
<dbReference type="Proteomes" id="UP000319949">
    <property type="component" value="Unassembled WGS sequence"/>
</dbReference>
<dbReference type="EMBL" id="VITK01000016">
    <property type="protein sequence ID" value="TWA90236.1"/>
    <property type="molecule type" value="Genomic_DNA"/>
</dbReference>
<name>A0A560CZE3_9BRAD</name>
<organism evidence="1 2">
    <name type="scientific">Bradyrhizobium stylosanthis</name>
    <dbReference type="NCBI Taxonomy" id="1803665"/>
    <lineage>
        <taxon>Bacteria</taxon>
        <taxon>Pseudomonadati</taxon>
        <taxon>Pseudomonadota</taxon>
        <taxon>Alphaproteobacteria</taxon>
        <taxon>Hyphomicrobiales</taxon>
        <taxon>Nitrobacteraceae</taxon>
        <taxon>Bradyrhizobium</taxon>
    </lineage>
</organism>
<gene>
    <name evidence="1" type="ORF">FBZ96_11642</name>
</gene>
<dbReference type="AlphaFoldDB" id="A0A560CZE3"/>
<proteinExistence type="predicted"/>
<comment type="caution">
    <text evidence="1">The sequence shown here is derived from an EMBL/GenBank/DDBJ whole genome shotgun (WGS) entry which is preliminary data.</text>
</comment>
<evidence type="ECO:0008006" key="3">
    <source>
        <dbReference type="Google" id="ProtNLM"/>
    </source>
</evidence>
<keyword evidence="2" id="KW-1185">Reference proteome</keyword>
<dbReference type="STRING" id="1803665.GCA_001641335_04204"/>
<accession>A0A560CZE3</accession>
<evidence type="ECO:0000313" key="1">
    <source>
        <dbReference type="EMBL" id="TWA90236.1"/>
    </source>
</evidence>